<dbReference type="InterPro" id="IPR020843">
    <property type="entry name" value="ER"/>
</dbReference>
<dbReference type="InterPro" id="IPR036291">
    <property type="entry name" value="NAD(P)-bd_dom_sf"/>
</dbReference>
<gene>
    <name evidence="8" type="ORF">M3M28_02235</name>
</gene>
<accession>A0ABY4N051</accession>
<dbReference type="PANTHER" id="PTHR43880">
    <property type="entry name" value="ALCOHOL DEHYDROGENASE"/>
    <property type="match status" value="1"/>
</dbReference>
<protein>
    <submittedName>
        <fullName evidence="8">Alcohol dehydrogenase catalytic domain-containing protein</fullName>
    </submittedName>
</protein>
<comment type="cofactor">
    <cofactor evidence="6">
        <name>Zn(2+)</name>
        <dbReference type="ChEBI" id="CHEBI:29105"/>
    </cofactor>
</comment>
<dbReference type="InterPro" id="IPR011032">
    <property type="entry name" value="GroES-like_sf"/>
</dbReference>
<keyword evidence="5" id="KW-0520">NAD</keyword>
<evidence type="ECO:0000259" key="7">
    <source>
        <dbReference type="SMART" id="SM00829"/>
    </source>
</evidence>
<comment type="similarity">
    <text evidence="1 6">Belongs to the zinc-containing alcohol dehydrogenase family.</text>
</comment>
<evidence type="ECO:0000256" key="4">
    <source>
        <dbReference type="ARBA" id="ARBA00023002"/>
    </source>
</evidence>
<dbReference type="InterPro" id="IPR013154">
    <property type="entry name" value="ADH-like_N"/>
</dbReference>
<evidence type="ECO:0000256" key="5">
    <source>
        <dbReference type="ARBA" id="ARBA00023027"/>
    </source>
</evidence>
<dbReference type="SUPFAM" id="SSF51735">
    <property type="entry name" value="NAD(P)-binding Rossmann-fold domains"/>
    <property type="match status" value="1"/>
</dbReference>
<evidence type="ECO:0000256" key="2">
    <source>
        <dbReference type="ARBA" id="ARBA00022723"/>
    </source>
</evidence>
<dbReference type="Gene3D" id="3.40.50.720">
    <property type="entry name" value="NAD(P)-binding Rossmann-like Domain"/>
    <property type="match status" value="1"/>
</dbReference>
<reference evidence="8" key="1">
    <citation type="submission" date="2022-05" db="EMBL/GenBank/DDBJ databases">
        <title>Complete genome sequence of toluene-degrading Gulosibacter sediminis strain ACHW.36C.</title>
        <authorList>
            <person name="Wai A.C."/>
            <person name="Lai G.K."/>
            <person name="Griffin S.D."/>
            <person name="Leung F.C."/>
        </authorList>
    </citation>
    <scope>NUCLEOTIDE SEQUENCE [LARGE SCALE GENOMIC DNA]</scope>
    <source>
        <strain evidence="8">ACHW.36C</strain>
    </source>
</reference>
<dbReference type="PROSITE" id="PS00059">
    <property type="entry name" value="ADH_ZINC"/>
    <property type="match status" value="1"/>
</dbReference>
<dbReference type="InterPro" id="IPR013149">
    <property type="entry name" value="ADH-like_C"/>
</dbReference>
<dbReference type="SMART" id="SM00829">
    <property type="entry name" value="PKS_ER"/>
    <property type="match status" value="1"/>
</dbReference>
<keyword evidence="2 6" id="KW-0479">Metal-binding</keyword>
<dbReference type="Gene3D" id="3.90.180.10">
    <property type="entry name" value="Medium-chain alcohol dehydrogenases, catalytic domain"/>
    <property type="match status" value="1"/>
</dbReference>
<dbReference type="Pfam" id="PF08240">
    <property type="entry name" value="ADH_N"/>
    <property type="match status" value="1"/>
</dbReference>
<evidence type="ECO:0000256" key="6">
    <source>
        <dbReference type="RuleBase" id="RU361277"/>
    </source>
</evidence>
<evidence type="ECO:0000256" key="1">
    <source>
        <dbReference type="ARBA" id="ARBA00008072"/>
    </source>
</evidence>
<dbReference type="InterPro" id="IPR002328">
    <property type="entry name" value="ADH_Zn_CS"/>
</dbReference>
<proteinExistence type="inferred from homology"/>
<organism evidence="8">
    <name type="scientific">Gulosibacter sediminis</name>
    <dbReference type="NCBI Taxonomy" id="1729695"/>
    <lineage>
        <taxon>Bacteria</taxon>
        <taxon>Bacillati</taxon>
        <taxon>Actinomycetota</taxon>
        <taxon>Actinomycetes</taxon>
        <taxon>Micrococcales</taxon>
        <taxon>Microbacteriaceae</taxon>
        <taxon>Gulosibacter</taxon>
    </lineage>
</organism>
<dbReference type="EMBL" id="CP097160">
    <property type="protein sequence ID" value="UQN15310.1"/>
    <property type="molecule type" value="Genomic_DNA"/>
</dbReference>
<name>A0ABY4N051_9MICO</name>
<dbReference type="Pfam" id="PF00107">
    <property type="entry name" value="ADH_zinc_N"/>
    <property type="match status" value="1"/>
</dbReference>
<keyword evidence="3 6" id="KW-0862">Zinc</keyword>
<dbReference type="SUPFAM" id="SSF50129">
    <property type="entry name" value="GroES-like"/>
    <property type="match status" value="1"/>
</dbReference>
<feature type="domain" description="Enoyl reductase (ER)" evidence="7">
    <location>
        <begin position="10"/>
        <end position="362"/>
    </location>
</feature>
<evidence type="ECO:0000256" key="3">
    <source>
        <dbReference type="ARBA" id="ARBA00022833"/>
    </source>
</evidence>
<sequence length="370" mass="38421">MRAMVMHEAGSPLVLEDLDLDAPGPGEVQVRIEAAGVCHSDVHYLTGGLNAKTPIVLGHEGAGIVESVGEGVTRVAPGDKVIMLWRPRCGECQYCLKGMPGQCELGKIHGQTNELLRGGTRLSKDGVRYHHLMGDSVFAERAVVSQESLIAIDPSIPSEVAAIVGCAVITGMGAILNHMPDLAGKSVVVIGAGGVGLSAIMAAELVGAAQIIVSDLVPSRLEKAVELGATHTIDSSKEDFVERVREITGGGAHYVLEAIGRSQTIRAGFESLQPGGTEVVVGLGAVGDEVALPVNVLVQGDRRLVGSLYGTANSPIQIPEILGLYKSGKLQLEALLDESFPLDEANAAIAHLRTGAIGRPILTPNTPASA</sequence>
<dbReference type="PANTHER" id="PTHR43880:SF12">
    <property type="entry name" value="ALCOHOL DEHYDROGENASE CLASS-3"/>
    <property type="match status" value="1"/>
</dbReference>
<evidence type="ECO:0000313" key="8">
    <source>
        <dbReference type="EMBL" id="UQN15310.1"/>
    </source>
</evidence>
<keyword evidence="4" id="KW-0560">Oxidoreductase</keyword>